<accession>A0A2K2BVB4</accession>
<dbReference type="Proteomes" id="UP000006729">
    <property type="component" value="Chromosome 1"/>
</dbReference>
<name>A0A2K2BVB4_POPTR</name>
<evidence type="ECO:0000313" key="2">
    <source>
        <dbReference type="Proteomes" id="UP000006729"/>
    </source>
</evidence>
<organism evidence="1 2">
    <name type="scientific">Populus trichocarpa</name>
    <name type="common">Western balsam poplar</name>
    <name type="synonym">Populus balsamifera subsp. trichocarpa</name>
    <dbReference type="NCBI Taxonomy" id="3694"/>
    <lineage>
        <taxon>Eukaryota</taxon>
        <taxon>Viridiplantae</taxon>
        <taxon>Streptophyta</taxon>
        <taxon>Embryophyta</taxon>
        <taxon>Tracheophyta</taxon>
        <taxon>Spermatophyta</taxon>
        <taxon>Magnoliopsida</taxon>
        <taxon>eudicotyledons</taxon>
        <taxon>Gunneridae</taxon>
        <taxon>Pentapetalae</taxon>
        <taxon>rosids</taxon>
        <taxon>fabids</taxon>
        <taxon>Malpighiales</taxon>
        <taxon>Salicaceae</taxon>
        <taxon>Saliceae</taxon>
        <taxon>Populus</taxon>
    </lineage>
</organism>
<protein>
    <submittedName>
        <fullName evidence="1">Uncharacterized protein</fullName>
    </submittedName>
</protein>
<evidence type="ECO:0000313" key="1">
    <source>
        <dbReference type="EMBL" id="PNT53678.1"/>
    </source>
</evidence>
<dbReference type="InParanoid" id="A0A2K2BVB4"/>
<dbReference type="EMBL" id="CM009290">
    <property type="protein sequence ID" value="PNT53678.1"/>
    <property type="molecule type" value="Genomic_DNA"/>
</dbReference>
<reference evidence="1 2" key="1">
    <citation type="journal article" date="2006" name="Science">
        <title>The genome of black cottonwood, Populus trichocarpa (Torr. &amp; Gray).</title>
        <authorList>
            <person name="Tuskan G.A."/>
            <person name="Difazio S."/>
            <person name="Jansson S."/>
            <person name="Bohlmann J."/>
            <person name="Grigoriev I."/>
            <person name="Hellsten U."/>
            <person name="Putnam N."/>
            <person name="Ralph S."/>
            <person name="Rombauts S."/>
            <person name="Salamov A."/>
            <person name="Schein J."/>
            <person name="Sterck L."/>
            <person name="Aerts A."/>
            <person name="Bhalerao R.R."/>
            <person name="Bhalerao R.P."/>
            <person name="Blaudez D."/>
            <person name="Boerjan W."/>
            <person name="Brun A."/>
            <person name="Brunner A."/>
            <person name="Busov V."/>
            <person name="Campbell M."/>
            <person name="Carlson J."/>
            <person name="Chalot M."/>
            <person name="Chapman J."/>
            <person name="Chen G.L."/>
            <person name="Cooper D."/>
            <person name="Coutinho P.M."/>
            <person name="Couturier J."/>
            <person name="Covert S."/>
            <person name="Cronk Q."/>
            <person name="Cunningham R."/>
            <person name="Davis J."/>
            <person name="Degroeve S."/>
            <person name="Dejardin A."/>
            <person name="Depamphilis C."/>
            <person name="Detter J."/>
            <person name="Dirks B."/>
            <person name="Dubchak I."/>
            <person name="Duplessis S."/>
            <person name="Ehlting J."/>
            <person name="Ellis B."/>
            <person name="Gendler K."/>
            <person name="Goodstein D."/>
            <person name="Gribskov M."/>
            <person name="Grimwood J."/>
            <person name="Groover A."/>
            <person name="Gunter L."/>
            <person name="Hamberger B."/>
            <person name="Heinze B."/>
            <person name="Helariutta Y."/>
            <person name="Henrissat B."/>
            <person name="Holligan D."/>
            <person name="Holt R."/>
            <person name="Huang W."/>
            <person name="Islam-Faridi N."/>
            <person name="Jones S."/>
            <person name="Jones-Rhoades M."/>
            <person name="Jorgensen R."/>
            <person name="Joshi C."/>
            <person name="Kangasjarvi J."/>
            <person name="Karlsson J."/>
            <person name="Kelleher C."/>
            <person name="Kirkpatrick R."/>
            <person name="Kirst M."/>
            <person name="Kohler A."/>
            <person name="Kalluri U."/>
            <person name="Larimer F."/>
            <person name="Leebens-Mack J."/>
            <person name="Leple J.C."/>
            <person name="Locascio P."/>
            <person name="Lou Y."/>
            <person name="Lucas S."/>
            <person name="Martin F."/>
            <person name="Montanini B."/>
            <person name="Napoli C."/>
            <person name="Nelson D.R."/>
            <person name="Nelson C."/>
            <person name="Nieminen K."/>
            <person name="Nilsson O."/>
            <person name="Pereda V."/>
            <person name="Peter G."/>
            <person name="Philippe R."/>
            <person name="Pilate G."/>
            <person name="Poliakov A."/>
            <person name="Razumovskaya J."/>
            <person name="Richardson P."/>
            <person name="Rinaldi C."/>
            <person name="Ritland K."/>
            <person name="Rouze P."/>
            <person name="Ryaboy D."/>
            <person name="Schmutz J."/>
            <person name="Schrader J."/>
            <person name="Segerman B."/>
            <person name="Shin H."/>
            <person name="Siddiqui A."/>
            <person name="Sterky F."/>
            <person name="Terry A."/>
            <person name="Tsai C.J."/>
            <person name="Uberbacher E."/>
            <person name="Unneberg P."/>
            <person name="Vahala J."/>
            <person name="Wall K."/>
            <person name="Wessler S."/>
            <person name="Yang G."/>
            <person name="Yin T."/>
            <person name="Douglas C."/>
            <person name="Marra M."/>
            <person name="Sandberg G."/>
            <person name="Van de Peer Y."/>
            <person name="Rokhsar D."/>
        </authorList>
    </citation>
    <scope>NUCLEOTIDE SEQUENCE [LARGE SCALE GENOMIC DNA]</scope>
    <source>
        <strain evidence="2">cv. Nisqually</strain>
    </source>
</reference>
<dbReference type="AlphaFoldDB" id="A0A2K2BVB4"/>
<gene>
    <name evidence="1" type="ORF">POPTR_001G098900</name>
</gene>
<proteinExistence type="predicted"/>
<keyword evidence="2" id="KW-1185">Reference proteome</keyword>
<sequence>MVQYTLLHVNLHTHTHTHTHIYIYILVISHLSSSCLDHIAEKVRKLHFMSFTSLPFHMNCERFFFFVAT</sequence>